<accession>A0A218ZFW2</accession>
<dbReference type="InParanoid" id="A0A218ZFW2"/>
<comment type="caution">
    <text evidence="1">The sequence shown here is derived from an EMBL/GenBank/DDBJ whole genome shotgun (WGS) entry which is preliminary data.</text>
</comment>
<proteinExistence type="predicted"/>
<gene>
    <name evidence="1" type="ORF">B2J93_7683</name>
</gene>
<organism evidence="1 2">
    <name type="scientific">Diplocarpon coronariae</name>
    <dbReference type="NCBI Taxonomy" id="2795749"/>
    <lineage>
        <taxon>Eukaryota</taxon>
        <taxon>Fungi</taxon>
        <taxon>Dikarya</taxon>
        <taxon>Ascomycota</taxon>
        <taxon>Pezizomycotina</taxon>
        <taxon>Leotiomycetes</taxon>
        <taxon>Helotiales</taxon>
        <taxon>Drepanopezizaceae</taxon>
        <taxon>Diplocarpon</taxon>
    </lineage>
</organism>
<keyword evidence="2" id="KW-1185">Reference proteome</keyword>
<sequence>MFCTSLRNRPEWATVPNTLFSSQTLKWAEQTLSTHDLTIPLPKSRQHDTLESFLLLALSPSDLIQESGAESAMSRIQRLYHHAGGMNVGILFLLNEKVPKGNGTLAFMRLQATIFPTFDMPIIPLASLASLQTSLSAFQRQVVKTCRSPTSTQYTPSPATLLLPYCTSNPPVPEHARNVLGDICRNLSDIARTSTTREGQQLLREYLEDSNPGTAKDVIDFWAQEIVVD</sequence>
<reference evidence="1 2" key="1">
    <citation type="submission" date="2017-04" db="EMBL/GenBank/DDBJ databases">
        <title>Draft genome sequence of Marssonina coronaria NL1: causal agent of apple blotch.</title>
        <authorList>
            <person name="Cheng Q."/>
        </authorList>
    </citation>
    <scope>NUCLEOTIDE SEQUENCE [LARGE SCALE GENOMIC DNA]</scope>
    <source>
        <strain evidence="1 2">NL1</strain>
    </source>
</reference>
<evidence type="ECO:0000313" key="1">
    <source>
        <dbReference type="EMBL" id="OWP06949.1"/>
    </source>
</evidence>
<dbReference type="Proteomes" id="UP000242519">
    <property type="component" value="Unassembled WGS sequence"/>
</dbReference>
<dbReference type="OrthoDB" id="2129069at2759"/>
<dbReference type="AlphaFoldDB" id="A0A218ZFW2"/>
<protein>
    <submittedName>
        <fullName evidence="1">Uncharacterized protein</fullName>
    </submittedName>
</protein>
<evidence type="ECO:0000313" key="2">
    <source>
        <dbReference type="Proteomes" id="UP000242519"/>
    </source>
</evidence>
<name>A0A218ZFW2_9HELO</name>
<dbReference type="EMBL" id="MZNU01000022">
    <property type="protein sequence ID" value="OWP06949.1"/>
    <property type="molecule type" value="Genomic_DNA"/>
</dbReference>